<dbReference type="AlphaFoldDB" id="A0A077Z2A1"/>
<organism evidence="2 3">
    <name type="scientific">Trichuris trichiura</name>
    <name type="common">Whipworm</name>
    <name type="synonym">Trichocephalus trichiurus</name>
    <dbReference type="NCBI Taxonomy" id="36087"/>
    <lineage>
        <taxon>Eukaryota</taxon>
        <taxon>Metazoa</taxon>
        <taxon>Ecdysozoa</taxon>
        <taxon>Nematoda</taxon>
        <taxon>Enoplea</taxon>
        <taxon>Dorylaimia</taxon>
        <taxon>Trichinellida</taxon>
        <taxon>Trichuridae</taxon>
        <taxon>Trichuris</taxon>
    </lineage>
</organism>
<dbReference type="Proteomes" id="UP000030665">
    <property type="component" value="Unassembled WGS sequence"/>
</dbReference>
<gene>
    <name evidence="2" type="ORF">TTRE_0000103201</name>
</gene>
<feature type="transmembrane region" description="Helical" evidence="1">
    <location>
        <begin position="45"/>
        <end position="67"/>
    </location>
</feature>
<dbReference type="EMBL" id="HG805831">
    <property type="protein sequence ID" value="CDW52770.1"/>
    <property type="molecule type" value="Genomic_DNA"/>
</dbReference>
<proteinExistence type="predicted"/>
<evidence type="ECO:0000313" key="3">
    <source>
        <dbReference type="Proteomes" id="UP000030665"/>
    </source>
</evidence>
<reference evidence="2" key="2">
    <citation type="submission" date="2014-03" db="EMBL/GenBank/DDBJ databases">
        <title>The whipworm genome and dual-species transcriptomics of an intimate host-pathogen interaction.</title>
        <authorList>
            <person name="Foth B.J."/>
            <person name="Tsai I.J."/>
            <person name="Reid A.J."/>
            <person name="Bancroft A.J."/>
            <person name="Nichol S."/>
            <person name="Tracey A."/>
            <person name="Holroyd N."/>
            <person name="Cotton J.A."/>
            <person name="Stanley E.J."/>
            <person name="Zarowiecki M."/>
            <person name="Liu J.Z."/>
            <person name="Huckvale T."/>
            <person name="Cooper P.J."/>
            <person name="Grencis R.K."/>
            <person name="Berriman M."/>
        </authorList>
    </citation>
    <scope>NUCLEOTIDE SEQUENCE [LARGE SCALE GENOMIC DNA]</scope>
</reference>
<feature type="transmembrane region" description="Helical" evidence="1">
    <location>
        <begin position="111"/>
        <end position="131"/>
    </location>
</feature>
<evidence type="ECO:0000256" key="1">
    <source>
        <dbReference type="SAM" id="Phobius"/>
    </source>
</evidence>
<sequence>MRNNFPSLTGKNLCKFYIPLSGAVSHSLFGLLYMRPGVVPEHWPISAECLTNSLFFNSAVGIGFYLYNMEHMKHMPVIRKTMFATYGTALFSFGSVFLFGSIKMATDCNGLRLAAALLASGALICVGKEYFDHVNQLGAESRKD</sequence>
<keyword evidence="1" id="KW-1133">Transmembrane helix</keyword>
<dbReference type="STRING" id="36087.A0A077Z2A1"/>
<keyword evidence="3" id="KW-1185">Reference proteome</keyword>
<keyword evidence="1" id="KW-0812">Transmembrane</keyword>
<evidence type="ECO:0000313" key="2">
    <source>
        <dbReference type="EMBL" id="CDW52770.1"/>
    </source>
</evidence>
<dbReference type="PANTHER" id="PTHR38640">
    <property type="entry name" value="GEO09659P1"/>
    <property type="match status" value="1"/>
</dbReference>
<name>A0A077Z2A1_TRITR</name>
<feature type="transmembrane region" description="Helical" evidence="1">
    <location>
        <begin position="83"/>
        <end position="105"/>
    </location>
</feature>
<reference evidence="2" key="1">
    <citation type="submission" date="2014-01" db="EMBL/GenBank/DDBJ databases">
        <authorList>
            <person name="Aslett M."/>
        </authorList>
    </citation>
    <scope>NUCLEOTIDE SEQUENCE</scope>
</reference>
<protein>
    <submittedName>
        <fullName evidence="2">Uncharacterized protein</fullName>
    </submittedName>
</protein>
<accession>A0A077Z2A1</accession>
<feature type="transmembrane region" description="Helical" evidence="1">
    <location>
        <begin position="12"/>
        <end position="33"/>
    </location>
</feature>
<dbReference type="PANTHER" id="PTHR38640:SF1">
    <property type="entry name" value="GEO09659P1"/>
    <property type="match status" value="1"/>
</dbReference>
<dbReference type="OrthoDB" id="5915502at2759"/>
<keyword evidence="1" id="KW-0472">Membrane</keyword>